<dbReference type="PANTHER" id="PTHR43798">
    <property type="entry name" value="MONOACYLGLYCEROL LIPASE"/>
    <property type="match status" value="1"/>
</dbReference>
<evidence type="ECO:0000313" key="2">
    <source>
        <dbReference type="EMBL" id="ATC70726.1"/>
    </source>
</evidence>
<dbReference type="Proteomes" id="UP000459586">
    <property type="component" value="Unassembled WGS sequence"/>
</dbReference>
<dbReference type="AlphaFoldDB" id="A0A0D6G5Y4"/>
<evidence type="ECO:0000313" key="28">
    <source>
        <dbReference type="Proteomes" id="UP000459586"/>
    </source>
</evidence>
<evidence type="ECO:0000313" key="22">
    <source>
        <dbReference type="Proteomes" id="UP000293434"/>
    </source>
</evidence>
<dbReference type="EMBL" id="WPTS01000020">
    <property type="protein sequence ID" value="MVK34325.1"/>
    <property type="molecule type" value="Genomic_DNA"/>
</dbReference>
<dbReference type="GO" id="GO:0004177">
    <property type="term" value="F:aminopeptidase activity"/>
    <property type="evidence" value="ECO:0007669"/>
    <property type="project" value="UniProtKB-KW"/>
</dbReference>
<dbReference type="Proteomes" id="UP000251686">
    <property type="component" value="Unassembled WGS sequence"/>
</dbReference>
<dbReference type="OMA" id="NTAHFPM"/>
<dbReference type="Proteomes" id="UP000052129">
    <property type="component" value="Unassembled WGS sequence"/>
</dbReference>
<dbReference type="EMBL" id="CAIIGD010000002">
    <property type="protein sequence ID" value="CAC8202867.1"/>
    <property type="molecule type" value="Genomic_DNA"/>
</dbReference>
<dbReference type="EMBL" id="CACTQT010000004">
    <property type="protein sequence ID" value="CAA4364273.1"/>
    <property type="molecule type" value="Genomic_DNA"/>
</dbReference>
<dbReference type="RefSeq" id="WP_001045421.1">
    <property type="nucleotide sequence ID" value="NC_021670.1"/>
</dbReference>
<dbReference type="Gene3D" id="3.40.50.1820">
    <property type="entry name" value="alpha/beta hydrolase"/>
    <property type="match status" value="1"/>
</dbReference>
<dbReference type="SUPFAM" id="SSF53474">
    <property type="entry name" value="alpha/beta-Hydrolases"/>
    <property type="match status" value="1"/>
</dbReference>
<dbReference type="EMBL" id="RQTF01000491">
    <property type="protein sequence ID" value="RZI02108.1"/>
    <property type="molecule type" value="Genomic_DNA"/>
</dbReference>
<dbReference type="EMBL" id="JAANEC010000050">
    <property type="protein sequence ID" value="NUY11918.1"/>
    <property type="molecule type" value="Genomic_DNA"/>
</dbReference>
<feature type="domain" description="AB hydrolase-1" evidence="1">
    <location>
        <begin position="149"/>
        <end position="247"/>
    </location>
</feature>
<evidence type="ECO:0000313" key="27">
    <source>
        <dbReference type="Proteomes" id="UP000443708"/>
    </source>
</evidence>
<accession>A0A0D6G5Y4</accession>
<dbReference type="Proteomes" id="UP000294017">
    <property type="component" value="Unassembled WGS sequence"/>
</dbReference>
<evidence type="ECO:0000259" key="1">
    <source>
        <dbReference type="Pfam" id="PF00561"/>
    </source>
</evidence>
<reference evidence="18 35" key="8">
    <citation type="journal article" date="2020" name="J. Antimicrob. Chemother.">
        <title>Detection of heterogeneous vancomycin intermediate resistance in MRSA isolates from Latin America.</title>
        <authorList>
            <person name="Castro B.E."/>
            <person name="Berrio M."/>
            <person name="Vargas M.L."/>
            <person name="Carvajal L.P."/>
            <person name="Millan L.V."/>
            <person name="Rios R."/>
            <person name="Hernandez A.K."/>
            <person name="Rincon S."/>
            <person name="Cubides P."/>
            <person name="Forero E."/>
            <person name="Dinh A."/>
            <person name="Seas C."/>
            <person name="Munita J.M."/>
            <person name="Arias C.A."/>
            <person name="Reyes J."/>
            <person name="Diaz L."/>
        </authorList>
    </citation>
    <scope>NUCLEOTIDE SEQUENCE [LARGE SCALE GENOMIC DNA]</scope>
    <source>
        <strain evidence="18 35">UE1097</strain>
    </source>
</reference>
<evidence type="ECO:0000313" key="35">
    <source>
        <dbReference type="Proteomes" id="UP000547874"/>
    </source>
</evidence>
<protein>
    <submittedName>
        <fullName evidence="15">Alpha/beta fold hydrolase</fullName>
    </submittedName>
    <submittedName>
        <fullName evidence="2">Alpha/beta hydrolase</fullName>
    </submittedName>
    <submittedName>
        <fullName evidence="3">Hypothetical esterase/lipase</fullName>
        <ecNumber evidence="3">3.4.11.5</ecNumber>
    </submittedName>
    <submittedName>
        <fullName evidence="13">Lysophospholipase</fullName>
    </submittedName>
</protein>
<evidence type="ECO:0000313" key="8">
    <source>
        <dbReference type="EMBL" id="CAA6331012.1"/>
    </source>
</evidence>
<organism evidence="13">
    <name type="scientific">Staphylococcus aureus</name>
    <dbReference type="NCBI Taxonomy" id="1280"/>
    <lineage>
        <taxon>Bacteria</taxon>
        <taxon>Bacillati</taxon>
        <taxon>Bacillota</taxon>
        <taxon>Bacilli</taxon>
        <taxon>Bacillales</taxon>
        <taxon>Staphylococcaceae</taxon>
        <taxon>Staphylococcus</taxon>
    </lineage>
</organism>
<dbReference type="Proteomes" id="UP000547874">
    <property type="component" value="Unassembled WGS sequence"/>
</dbReference>
<evidence type="ECO:0000313" key="20">
    <source>
        <dbReference type="EMBL" id="RZI02108.1"/>
    </source>
</evidence>
<gene>
    <name evidence="3" type="primary">pip</name>
    <name evidence="11" type="synonym">pip_1</name>
    <name evidence="14" type="ORF">ACR79_11330</name>
    <name evidence="2" type="ORF">CNH36_03450</name>
    <name evidence="19" type="ORF">EIG94_15490</name>
    <name evidence="20" type="ORF">EIH03_15930</name>
    <name evidence="13" type="ORF">EP54_03765</name>
    <name evidence="12" type="ORF">EQ90_11380</name>
    <name evidence="15" type="ORF">GO814_04150</name>
    <name evidence="16" type="ORF">GO942_12345</name>
    <name evidence="18" type="ORF">GQX37_05060</name>
    <name evidence="17" type="ORF">GZ130_07910</name>
    <name evidence="11" type="ORF">NCTC13131_00960</name>
    <name evidence="4" type="ORF">SAMEA1029512_01321</name>
    <name evidence="3" type="ORF">SAMEA1029528_00747</name>
    <name evidence="5" type="ORF">SAMEA2078260_00932</name>
    <name evidence="7" type="ORF">SAMEA2078588_00670</name>
    <name evidence="8" type="ORF">SAMEA2080344_00906</name>
    <name evidence="6" type="ORF">SAMEA2081063_00730</name>
    <name evidence="9" type="ORF">SAMEA4008575_00481</name>
    <name evidence="10" type="ORF">SAMEA70146418_00860</name>
</gene>
<evidence type="ECO:0000313" key="11">
    <source>
        <dbReference type="EMBL" id="CAD7353475.1"/>
    </source>
</evidence>
<dbReference type="PRINTS" id="PR00412">
    <property type="entry name" value="EPOXHYDRLASE"/>
</dbReference>
<evidence type="ECO:0000313" key="13">
    <source>
        <dbReference type="EMBL" id="KMR57875.1"/>
    </source>
</evidence>
<evidence type="ECO:0000313" key="10">
    <source>
        <dbReference type="EMBL" id="CAC8202867.1"/>
    </source>
</evidence>
<evidence type="ECO:0000313" key="18">
    <source>
        <dbReference type="EMBL" id="NUY11918.1"/>
    </source>
</evidence>
<dbReference type="EMBL" id="UAUZ02000002">
    <property type="protein sequence ID" value="CAD7353475.1"/>
    <property type="molecule type" value="Genomic_DNA"/>
</dbReference>
<sequence>MNKVTINPQIQLTYQIEGKGDPIILLHGLDGNLAGFEDLQHQLASSYKVLTYDLRGHGKSSKSESYDLNDHVEDLKILMEKLNIHEAHILGHDLGGVVAKLFTDKYAYRVKSLTTIASKKDDLIHSFTQLLIQYQDDIAGFNKSEAYILLFSKLFRNQEKTMKWYQKQRIYSIKSEDDSAVAIRSLILHKDEPMYLKKRTCVPTLLINGEHDPLIKDKNHFKLEAHFLNVTKKIFEHSGHAPHIEEPEAFMNYYLKFLKSVS</sequence>
<dbReference type="EMBL" id="LFVP01000008">
    <property type="protein sequence ID" value="KSA79475.1"/>
    <property type="molecule type" value="Genomic_DNA"/>
</dbReference>
<evidence type="ECO:0000313" key="17">
    <source>
        <dbReference type="EMBL" id="NDP56524.1"/>
    </source>
</evidence>
<evidence type="ECO:0000313" key="4">
    <source>
        <dbReference type="EMBL" id="CAA4118195.1"/>
    </source>
</evidence>
<dbReference type="EMBL" id="JAAFLG010000015">
    <property type="protein sequence ID" value="NDP56524.1"/>
    <property type="molecule type" value="Genomic_DNA"/>
</dbReference>
<name>A0A0D6G5Y4_STAAU</name>
<dbReference type="PRINTS" id="PR00111">
    <property type="entry name" value="ABHYDROLASE"/>
</dbReference>
<dbReference type="KEGG" id="saur:SABB_00666"/>
<evidence type="ECO:0000313" key="3">
    <source>
        <dbReference type="EMBL" id="CAA4093318.1"/>
    </source>
</evidence>
<dbReference type="Proteomes" id="UP000443708">
    <property type="component" value="Unassembled WGS sequence"/>
</dbReference>
<reference evidence="17 30" key="9">
    <citation type="submission" date="2020-01" db="EMBL/GenBank/DDBJ databases">
        <title>Analysis of Virulence and Antimicrobial Resistance Gene Carriage in Staphylococcus aureus Infections in Equids Using Whole Genome Sequencing.</title>
        <authorList>
            <person name="Little S.V."/>
            <person name="Hillhouse A.E."/>
            <person name="Cohen N.D."/>
            <person name="Lawhon S.D."/>
            <person name="Bryan L.K."/>
        </authorList>
    </citation>
    <scope>NUCLEOTIDE SEQUENCE [LARGE SCALE GENOMIC DNA]</scope>
    <source>
        <strain evidence="17 30">61-017</strain>
    </source>
</reference>
<evidence type="ECO:0000313" key="5">
    <source>
        <dbReference type="EMBL" id="CAA4364273.1"/>
    </source>
</evidence>
<dbReference type="EMBL" id="RQTC01000444">
    <property type="protein sequence ID" value="RZH90010.1"/>
    <property type="molecule type" value="Genomic_DNA"/>
</dbReference>
<dbReference type="EMBL" id="CACURZ010000004">
    <property type="protein sequence ID" value="CAA6331012.1"/>
    <property type="molecule type" value="Genomic_DNA"/>
</dbReference>
<dbReference type="EMBL" id="CACTOE010000007">
    <property type="protein sequence ID" value="CAA4118195.1"/>
    <property type="molecule type" value="Genomic_DNA"/>
</dbReference>
<evidence type="ECO:0000313" key="15">
    <source>
        <dbReference type="EMBL" id="MVK34325.1"/>
    </source>
</evidence>
<evidence type="ECO:0000313" key="6">
    <source>
        <dbReference type="EMBL" id="CAA4676036.1"/>
    </source>
</evidence>
<feature type="domain" description="AB hydrolase-1" evidence="1">
    <location>
        <begin position="22"/>
        <end position="128"/>
    </location>
</feature>
<evidence type="ECO:0000313" key="33">
    <source>
        <dbReference type="Proteomes" id="UP000505390"/>
    </source>
</evidence>
<dbReference type="GO" id="GO:0016020">
    <property type="term" value="C:membrane"/>
    <property type="evidence" value="ECO:0007669"/>
    <property type="project" value="TreeGrafter"/>
</dbReference>
<reference evidence="31 32" key="6">
    <citation type="submission" date="2019-11" db="EMBL/GenBank/DDBJ databases">
        <title>Implementation of targeted gown and glove precautions to prevent Staphylococcus aureus acquisition in community-based nursing homes.</title>
        <authorList>
            <person name="Stine O.C."/>
        </authorList>
    </citation>
    <scope>NUCLEOTIDE SEQUENCE [LARGE SCALE GENOMIC DNA]</scope>
    <source>
        <strain evidence="16 32">S_1081.LBCF.DN</strain>
        <strain evidence="15 31">S_2062.LAUP.DI</strain>
    </source>
</reference>
<dbReference type="EMBL" id="LALQ01000012">
    <property type="protein sequence ID" value="KMR57875.1"/>
    <property type="molecule type" value="Genomic_DNA"/>
</dbReference>
<evidence type="ECO:0000313" key="12">
    <source>
        <dbReference type="EMBL" id="KMR35775.1"/>
    </source>
</evidence>
<dbReference type="Proteomes" id="UP000478867">
    <property type="component" value="Unassembled WGS sequence"/>
</dbReference>
<evidence type="ECO:0000313" key="26">
    <source>
        <dbReference type="Proteomes" id="UP000443506"/>
    </source>
</evidence>
<evidence type="ECO:0000313" key="7">
    <source>
        <dbReference type="EMBL" id="CAA6054725.1"/>
    </source>
</evidence>
<dbReference type="Proteomes" id="UP000293434">
    <property type="component" value="Unassembled WGS sequence"/>
</dbReference>
<keyword evidence="3" id="KW-0031">Aminopeptidase</keyword>
<dbReference type="Proteomes" id="UP000459702">
    <property type="component" value="Unassembled WGS sequence"/>
</dbReference>
<dbReference type="Proteomes" id="UP000443506">
    <property type="component" value="Unassembled WGS sequence"/>
</dbReference>
<reference evidence="22 23" key="5">
    <citation type="submission" date="2018-11" db="EMBL/GenBank/DDBJ databases">
        <title>Genomic profiling of Staphylococcus species from a Poultry farm system in KwaZulu-Natal, South Africa.</title>
        <authorList>
            <person name="Amoako D.G."/>
            <person name="Somboro A.M."/>
            <person name="Abia A.L.K."/>
            <person name="Bester L.A."/>
            <person name="Essack S.Y."/>
        </authorList>
    </citation>
    <scope>NUCLEOTIDE SEQUENCE [LARGE SCALE GENOMIC DNA]</scope>
    <source>
        <strain evidence="20 23">SA12</strain>
        <strain evidence="19 22">SA9</strain>
    </source>
</reference>
<dbReference type="Proteomes" id="UP000471199">
    <property type="component" value="Unassembled WGS sequence"/>
</dbReference>
<evidence type="ECO:0000313" key="24">
    <source>
        <dbReference type="Proteomes" id="UP000442696"/>
    </source>
</evidence>
<evidence type="ECO:0000313" key="29">
    <source>
        <dbReference type="Proteomes" id="UP000459702"/>
    </source>
</evidence>
<evidence type="ECO:0000313" key="21">
    <source>
        <dbReference type="Proteomes" id="UP000217245"/>
    </source>
</evidence>
<evidence type="ECO:0000313" key="25">
    <source>
        <dbReference type="Proteomes" id="UP000442782"/>
    </source>
</evidence>
<evidence type="ECO:0000313" key="32">
    <source>
        <dbReference type="Proteomes" id="UP000478867"/>
    </source>
</evidence>
<reference evidence="2 21" key="4">
    <citation type="submission" date="2017-09" db="EMBL/GenBank/DDBJ databases">
        <title>A single nucleotide polymorphism in the Staphylococcus aureus virulence regulator SaeR abolishes pathogenesis.</title>
        <authorList>
            <person name="Copin R.J."/>
            <person name="Sause W."/>
            <person name="Shopsin B."/>
            <person name="Torres V.J."/>
        </authorList>
    </citation>
    <scope>NUCLEOTIDE SEQUENCE [LARGE SCALE GENOMIC DNA]</scope>
    <source>
        <strain evidence="21">Newman</strain>
        <strain evidence="2">Newman_D2C</strain>
    </source>
</reference>
<reference evidence="13" key="1">
    <citation type="journal article" date="2015" name="J. Infect. Dis.">
        <title>Parallel Epidemics of Community-Associated Methicillin-Resistant Staphylococcus aureus USA300 Infection in North and South America.</title>
        <authorList>
            <person name="Planet P.J."/>
            <person name="Diaz L."/>
            <person name="Kolokotronis S.O."/>
            <person name="Narechania A."/>
            <person name="Reyes J."/>
            <person name="Xing G."/>
            <person name="Rincon S."/>
            <person name="Smith H."/>
            <person name="Panesso D."/>
            <person name="Ryan C."/>
            <person name="Smith D.P."/>
            <person name="Guzman M."/>
            <person name="Zurita J."/>
            <person name="Sebra R."/>
            <person name="Deikus G."/>
            <person name="Nolan R.L."/>
            <person name="Tenover F.C."/>
            <person name="Weinstock G.M."/>
            <person name="Robinson D.A."/>
            <person name="Arias C.A."/>
        </authorList>
    </citation>
    <scope>NUCLEOTIDE SEQUENCE</scope>
    <source>
        <strain evidence="12">CA15</strain>
        <strain evidence="13">M121</strain>
    </source>
</reference>
<evidence type="ECO:0000313" key="31">
    <source>
        <dbReference type="Proteomes" id="UP000471199"/>
    </source>
</evidence>
<dbReference type="InterPro" id="IPR029058">
    <property type="entry name" value="AB_hydrolase_fold"/>
</dbReference>
<dbReference type="Proteomes" id="UP000466646">
    <property type="component" value="Unassembled WGS sequence"/>
</dbReference>
<dbReference type="EMBL" id="LALJ01000030">
    <property type="protein sequence ID" value="KMR35775.1"/>
    <property type="molecule type" value="Genomic_DNA"/>
</dbReference>
<evidence type="ECO:0000313" key="19">
    <source>
        <dbReference type="EMBL" id="RZH90010.1"/>
    </source>
</evidence>
<reference evidence="14" key="3">
    <citation type="journal article" date="2016" name="J. Infect. Dis.">
        <title>Comparative Genomics of Community-Associated Methicillin-Resistant Staphylococcus aureus Shows the Emergence of Clone ST8-USA300 in Geneva, Switzerland.</title>
        <authorList>
            <person name="Von Dach E."/>
            <person name="Diene S.M."/>
            <person name="Fankhauser C."/>
            <person name="Schrenzel J."/>
            <person name="Harbarth S."/>
            <person name="Francois P."/>
        </authorList>
    </citation>
    <scope>NUCLEOTIDE SEQUENCE</scope>
    <source>
        <strain evidence="14">MRSA_S26</strain>
    </source>
</reference>
<dbReference type="Proteomes" id="UP000442782">
    <property type="component" value="Unassembled WGS sequence"/>
</dbReference>
<evidence type="ECO:0000313" key="34">
    <source>
        <dbReference type="Proteomes" id="UP000507112"/>
    </source>
</evidence>
<dbReference type="EMBL" id="CP023391">
    <property type="protein sequence ID" value="ATC70726.1"/>
    <property type="molecule type" value="Genomic_DNA"/>
</dbReference>
<dbReference type="EMBL" id="CACTPI010000002">
    <property type="protein sequence ID" value="CAA4093318.1"/>
    <property type="molecule type" value="Genomic_DNA"/>
</dbReference>
<proteinExistence type="predicted"/>
<evidence type="ECO:0000313" key="23">
    <source>
        <dbReference type="Proteomes" id="UP000294017"/>
    </source>
</evidence>
<dbReference type="InterPro" id="IPR000073">
    <property type="entry name" value="AB_hydrolase_1"/>
</dbReference>
<dbReference type="Proteomes" id="UP000505390">
    <property type="component" value="Unassembled WGS sequence"/>
</dbReference>
<dbReference type="SMR" id="A0A0D6G5Y4"/>
<dbReference type="Proteomes" id="UP000507112">
    <property type="component" value="Unassembled WGS sequence"/>
</dbReference>
<dbReference type="Proteomes" id="UP000442696">
    <property type="component" value="Unassembled WGS sequence"/>
</dbReference>
<dbReference type="EC" id="3.4.11.5" evidence="3"/>
<dbReference type="InterPro" id="IPR050266">
    <property type="entry name" value="AB_hydrolase_sf"/>
</dbReference>
<dbReference type="Pfam" id="PF00561">
    <property type="entry name" value="Abhydrolase_1"/>
    <property type="match status" value="2"/>
</dbReference>
<dbReference type="PANTHER" id="PTHR43798:SF28">
    <property type="entry name" value="AB HYDROLASE-1 DOMAIN-CONTAINING PROTEIN"/>
    <property type="match status" value="1"/>
</dbReference>
<evidence type="ECO:0000313" key="9">
    <source>
        <dbReference type="EMBL" id="CAC5777339.1"/>
    </source>
</evidence>
<dbReference type="EMBL" id="CAIGXB010000001">
    <property type="protein sequence ID" value="CAC5777339.1"/>
    <property type="molecule type" value="Genomic_DNA"/>
</dbReference>
<dbReference type="Proteomes" id="UP000217245">
    <property type="component" value="Chromosome"/>
</dbReference>
<reference evidence="24 25" key="7">
    <citation type="submission" date="2019-12" db="EMBL/GenBank/DDBJ databases">
        <authorList>
            <consortium name="Pathogen Informatics"/>
        </authorList>
    </citation>
    <scope>NUCLEOTIDE SEQUENCE [LARGE SCALE GENOMIC DNA]</scope>
    <source>
        <strain evidence="10 34">MOS105</strain>
        <strain evidence="11">NCTC13131</strain>
        <strain evidence="3 27">S040_N01_C01</strain>
        <strain evidence="4 25">S087_N01_C01</strain>
        <strain evidence="9 33">SG160</strain>
        <strain evidence="7 29">T012_N10_C04</strain>
        <strain evidence="5 24">T012_N16_C08</strain>
        <strain evidence="6 26">T065_N03_C06</strain>
        <strain evidence="8 28">T197_A02_C01</strain>
    </source>
</reference>
<dbReference type="EMBL" id="WPXC01000032">
    <property type="protein sequence ID" value="MVM11452.1"/>
    <property type="molecule type" value="Genomic_DNA"/>
</dbReference>
<evidence type="ECO:0000313" key="14">
    <source>
        <dbReference type="EMBL" id="KSA79475.1"/>
    </source>
</evidence>
<keyword evidence="3" id="KW-0645">Protease</keyword>
<dbReference type="EMBL" id="CACTWD010000003">
    <property type="protein sequence ID" value="CAA4676036.1"/>
    <property type="molecule type" value="Genomic_DNA"/>
</dbReference>
<evidence type="ECO:0000313" key="30">
    <source>
        <dbReference type="Proteomes" id="UP000466646"/>
    </source>
</evidence>
<reference evidence="14" key="2">
    <citation type="submission" date="2015-06" db="EMBL/GenBank/DDBJ databases">
        <authorList>
            <person name="Diene S.M."/>
            <person name="Von Dach E."/>
            <person name="Fankhauser C."/>
            <person name="Schrenzel J."/>
            <person name="Harbarth S."/>
            <person name="Francois P."/>
        </authorList>
    </citation>
    <scope>NUCLEOTIDE SEQUENCE</scope>
    <source>
        <strain evidence="14">MRSA_S26</strain>
    </source>
</reference>
<keyword evidence="2" id="KW-0378">Hydrolase</keyword>
<evidence type="ECO:0000313" key="16">
    <source>
        <dbReference type="EMBL" id="MVM11452.1"/>
    </source>
</evidence>
<dbReference type="InterPro" id="IPR000639">
    <property type="entry name" value="Epox_hydrolase-like"/>
</dbReference>
<dbReference type="EMBL" id="CACUNS010000003">
    <property type="protein sequence ID" value="CAA6054725.1"/>
    <property type="molecule type" value="Genomic_DNA"/>
</dbReference>